<dbReference type="EMBL" id="JAKKPZ010000012">
    <property type="protein sequence ID" value="KAI1714948.1"/>
    <property type="molecule type" value="Genomic_DNA"/>
</dbReference>
<organism evidence="1 2">
    <name type="scientific">Ditylenchus destructor</name>
    <dbReference type="NCBI Taxonomy" id="166010"/>
    <lineage>
        <taxon>Eukaryota</taxon>
        <taxon>Metazoa</taxon>
        <taxon>Ecdysozoa</taxon>
        <taxon>Nematoda</taxon>
        <taxon>Chromadorea</taxon>
        <taxon>Rhabditida</taxon>
        <taxon>Tylenchina</taxon>
        <taxon>Tylenchomorpha</taxon>
        <taxon>Sphaerularioidea</taxon>
        <taxon>Anguinidae</taxon>
        <taxon>Anguininae</taxon>
        <taxon>Ditylenchus</taxon>
    </lineage>
</organism>
<dbReference type="Proteomes" id="UP001201812">
    <property type="component" value="Unassembled WGS sequence"/>
</dbReference>
<evidence type="ECO:0000313" key="2">
    <source>
        <dbReference type="Proteomes" id="UP001201812"/>
    </source>
</evidence>
<gene>
    <name evidence="1" type="ORF">DdX_08223</name>
</gene>
<reference evidence="1" key="1">
    <citation type="submission" date="2022-01" db="EMBL/GenBank/DDBJ databases">
        <title>Genome Sequence Resource for Two Populations of Ditylenchus destructor, the Migratory Endoparasitic Phytonematode.</title>
        <authorList>
            <person name="Zhang H."/>
            <person name="Lin R."/>
            <person name="Xie B."/>
        </authorList>
    </citation>
    <scope>NUCLEOTIDE SEQUENCE</scope>
    <source>
        <strain evidence="1">BazhouSP</strain>
    </source>
</reference>
<evidence type="ECO:0000313" key="1">
    <source>
        <dbReference type="EMBL" id="KAI1714948.1"/>
    </source>
</evidence>
<dbReference type="AlphaFoldDB" id="A0AAD4N836"/>
<accession>A0AAD4N836</accession>
<protein>
    <submittedName>
        <fullName evidence="1">Uncharacterized protein</fullName>
    </submittedName>
</protein>
<name>A0AAD4N836_9BILA</name>
<keyword evidence="2" id="KW-1185">Reference proteome</keyword>
<proteinExistence type="predicted"/>
<sequence length="69" mass="8128">MPSAEEKRKAHEERLRELIKLQMKPAAEAQKMRQERNDVKAALYGKKKETKTEAPVFTDEDFAKIQRKK</sequence>
<comment type="caution">
    <text evidence="1">The sequence shown here is derived from an EMBL/GenBank/DDBJ whole genome shotgun (WGS) entry which is preliminary data.</text>
</comment>